<evidence type="ECO:0000313" key="1">
    <source>
        <dbReference type="EMBL" id="KCW55451.1"/>
    </source>
</evidence>
<dbReference type="AlphaFoldDB" id="A0A059AP70"/>
<accession>A0A059AP70</accession>
<dbReference type="EMBL" id="KK198761">
    <property type="protein sequence ID" value="KCW55451.1"/>
    <property type="molecule type" value="Genomic_DNA"/>
</dbReference>
<proteinExistence type="predicted"/>
<gene>
    <name evidence="1" type="ORF">EUGRSUZ_I01353</name>
</gene>
<organism evidence="1">
    <name type="scientific">Eucalyptus grandis</name>
    <name type="common">Flooded gum</name>
    <dbReference type="NCBI Taxonomy" id="71139"/>
    <lineage>
        <taxon>Eukaryota</taxon>
        <taxon>Viridiplantae</taxon>
        <taxon>Streptophyta</taxon>
        <taxon>Embryophyta</taxon>
        <taxon>Tracheophyta</taxon>
        <taxon>Spermatophyta</taxon>
        <taxon>Magnoliopsida</taxon>
        <taxon>eudicotyledons</taxon>
        <taxon>Gunneridae</taxon>
        <taxon>Pentapetalae</taxon>
        <taxon>rosids</taxon>
        <taxon>malvids</taxon>
        <taxon>Myrtales</taxon>
        <taxon>Myrtaceae</taxon>
        <taxon>Myrtoideae</taxon>
        <taxon>Eucalypteae</taxon>
        <taxon>Eucalyptus</taxon>
    </lineage>
</organism>
<sequence length="77" mass="8738">MLLIQIASSIVHLSFSLNWYSLKQEGKISTPFVKFVYKIVSSVLTNLSRSSLVRIDHPSMRLRNTSSLHEIVRPPIG</sequence>
<dbReference type="Gramene" id="KCW55451">
    <property type="protein sequence ID" value="KCW55451"/>
    <property type="gene ID" value="EUGRSUZ_I01353"/>
</dbReference>
<protein>
    <submittedName>
        <fullName evidence="1">Uncharacterized protein</fullName>
    </submittedName>
</protein>
<reference evidence="1" key="1">
    <citation type="submission" date="2013-07" db="EMBL/GenBank/DDBJ databases">
        <title>The genome of Eucalyptus grandis.</title>
        <authorList>
            <person name="Schmutz J."/>
            <person name="Hayes R."/>
            <person name="Myburg A."/>
            <person name="Tuskan G."/>
            <person name="Grattapaglia D."/>
            <person name="Rokhsar D.S."/>
        </authorList>
    </citation>
    <scope>NUCLEOTIDE SEQUENCE</scope>
    <source>
        <tissue evidence="1">Leaf extractions</tissue>
    </source>
</reference>
<dbReference type="InParanoid" id="A0A059AP70"/>
<name>A0A059AP70_EUCGR</name>